<evidence type="ECO:0008006" key="3">
    <source>
        <dbReference type="Google" id="ProtNLM"/>
    </source>
</evidence>
<accession>A0A075FU15</accession>
<sequence>MEQNVRNLGVFVATLAMIASVLIVPSVSADGHDLEISGSGDKGITSYASQHGTAVFAIIISSMTDSAHTNVVIGASVYWGQDQEGNNITTEGTVTDCSDGDPGDPDTDFGEGGTIEACVSASPAEAGADIGDSGELTVTATSDEDSIGSAMAFTISVTNWYASSDDDVQSYAEGDTNQYTITVTNIEVDENGNGVATSDPISISLSTIGSGWNIDSDDAAWDKVELTATVNYIAADSDYSLELDIQLVGEIVPASSYVGNSNIVFTVQDGTVYTLVSLEASVADNFSVNVTGSGNYDSDSGCSDQADATGWTPTVKNFGNTMDSFSITFDTSDATGAGWTVDGATSDNTGMLNPKFEHDEETGTGMFHMNVGLHIPAGLPAGTMHGFEMTVTSDTDSSVTQTQSFTATVTQCYDLTMTVDKASDSANPGSPADFTISVTNGGNGDDTISFATMGASEWSPTLAESELTLSSGATSTTLLSITVPSDASANAASGSVMVHAYSEGCGEDTTDCDYGQDVTVSVTANQVYGLTAGFYSNETGVVMDGATVQEGMAVQMKFTVINNGNGNDEITLSLTNAPTWVTLGQTTGLAGPAQTLTITIDVAAPASDALGDHTFQVTATSADGTTSSTTGDLTVTVTEKVEDTGGTTTEELDEDDSPGFGIVSAIAVLGAVLLIRRRL</sequence>
<dbReference type="GO" id="GO:0016020">
    <property type="term" value="C:membrane"/>
    <property type="evidence" value="ECO:0007669"/>
    <property type="project" value="UniProtKB-SubCell"/>
</dbReference>
<dbReference type="AlphaFoldDB" id="A0A075FU15"/>
<protein>
    <recommendedName>
        <fullName evidence="3">PGF-CTERM sorting domain-containing protein</fullName>
    </recommendedName>
</protein>
<organism evidence="2">
    <name type="scientific">uncultured marine group II/III euryarchaeote AD1000_53_H05</name>
    <dbReference type="NCBI Taxonomy" id="1457782"/>
    <lineage>
        <taxon>Archaea</taxon>
        <taxon>Methanobacteriati</taxon>
        <taxon>Methanobacteriota</taxon>
        <taxon>environmental samples</taxon>
    </lineage>
</organism>
<feature type="region of interest" description="Disordered" evidence="1">
    <location>
        <begin position="340"/>
        <end position="360"/>
    </location>
</feature>
<evidence type="ECO:0000256" key="1">
    <source>
        <dbReference type="SAM" id="MobiDB-lite"/>
    </source>
</evidence>
<dbReference type="EMBL" id="KF900431">
    <property type="protein sequence ID" value="AIE94809.1"/>
    <property type="molecule type" value="Genomic_DNA"/>
</dbReference>
<dbReference type="Gene3D" id="2.60.40.10">
    <property type="entry name" value="Immunoglobulins"/>
    <property type="match status" value="1"/>
</dbReference>
<dbReference type="NCBIfam" id="TIGR04126">
    <property type="entry name" value="PGF_CTERM"/>
    <property type="match status" value="1"/>
</dbReference>
<dbReference type="InterPro" id="IPR026371">
    <property type="entry name" value="PGF_CTERM"/>
</dbReference>
<evidence type="ECO:0000313" key="2">
    <source>
        <dbReference type="EMBL" id="AIE94809.1"/>
    </source>
</evidence>
<name>A0A075FU15_9EURY</name>
<dbReference type="InterPro" id="IPR013783">
    <property type="entry name" value="Ig-like_fold"/>
</dbReference>
<proteinExistence type="predicted"/>
<reference evidence="2" key="1">
    <citation type="journal article" date="2014" name="Genome Biol. Evol.">
        <title>Pangenome evidence for extensive interdomain horizontal transfer affecting lineage core and shell genes in uncultured planktonic thaumarchaeota and euryarchaeota.</title>
        <authorList>
            <person name="Deschamps P."/>
            <person name="Zivanovic Y."/>
            <person name="Moreira D."/>
            <person name="Rodriguez-Valera F."/>
            <person name="Lopez-Garcia P."/>
        </authorList>
    </citation>
    <scope>NUCLEOTIDE SEQUENCE</scope>
</reference>